<proteinExistence type="predicted"/>
<dbReference type="Proteomes" id="UP001595829">
    <property type="component" value="Unassembled WGS sequence"/>
</dbReference>
<sequence length="128" mass="13944">MGYAFEFERPAAGGTFSLNNWQMGFVREALREAGAAAGQGLEQVLRAPGLEPTGQTVDMAKFLSNDNWHVTSEEAAFIATRLRLAADESVIADLLSFFDDAPAEAGQWIADFADFNARSAAHEGYRVR</sequence>
<reference evidence="2" key="1">
    <citation type="journal article" date="2019" name="Int. J. Syst. Evol. Microbiol.">
        <title>The Global Catalogue of Microorganisms (GCM) 10K type strain sequencing project: providing services to taxonomists for standard genome sequencing and annotation.</title>
        <authorList>
            <consortium name="The Broad Institute Genomics Platform"/>
            <consortium name="The Broad Institute Genome Sequencing Center for Infectious Disease"/>
            <person name="Wu L."/>
            <person name="Ma J."/>
        </authorList>
    </citation>
    <scope>NUCLEOTIDE SEQUENCE [LARGE SCALE GENOMIC DNA]</scope>
    <source>
        <strain evidence="2">CGMCC 4.1648</strain>
    </source>
</reference>
<organism evidence="1 2">
    <name type="scientific">Streptomyces coeruleoprunus</name>
    <dbReference type="NCBI Taxonomy" id="285563"/>
    <lineage>
        <taxon>Bacteria</taxon>
        <taxon>Bacillati</taxon>
        <taxon>Actinomycetota</taxon>
        <taxon>Actinomycetes</taxon>
        <taxon>Kitasatosporales</taxon>
        <taxon>Streptomycetaceae</taxon>
        <taxon>Streptomyces</taxon>
    </lineage>
</organism>
<evidence type="ECO:0000313" key="1">
    <source>
        <dbReference type="EMBL" id="MFC5022861.1"/>
    </source>
</evidence>
<gene>
    <name evidence="1" type="ORF">ACFPM3_12035</name>
</gene>
<accession>A0ABV9XBN1</accession>
<keyword evidence="2" id="KW-1185">Reference proteome</keyword>
<evidence type="ECO:0000313" key="2">
    <source>
        <dbReference type="Proteomes" id="UP001595829"/>
    </source>
</evidence>
<dbReference type="RefSeq" id="WP_345690465.1">
    <property type="nucleotide sequence ID" value="NZ_BAABIT010000001.1"/>
</dbReference>
<name>A0ABV9XBN1_9ACTN</name>
<comment type="caution">
    <text evidence="1">The sequence shown here is derived from an EMBL/GenBank/DDBJ whole genome shotgun (WGS) entry which is preliminary data.</text>
</comment>
<protein>
    <submittedName>
        <fullName evidence="1">Uncharacterized protein</fullName>
    </submittedName>
</protein>
<dbReference type="EMBL" id="JBHSJD010000007">
    <property type="protein sequence ID" value="MFC5022861.1"/>
    <property type="molecule type" value="Genomic_DNA"/>
</dbReference>